<accession>A0ACB9CP40</accession>
<dbReference type="Proteomes" id="UP001055879">
    <property type="component" value="Linkage Group LG04"/>
</dbReference>
<gene>
    <name evidence="1" type="ORF">L6452_15475</name>
</gene>
<reference evidence="1 2" key="2">
    <citation type="journal article" date="2022" name="Mol. Ecol. Resour.">
        <title>The genomes of chicory, endive, great burdock and yacon provide insights into Asteraceae paleo-polyploidization history and plant inulin production.</title>
        <authorList>
            <person name="Fan W."/>
            <person name="Wang S."/>
            <person name="Wang H."/>
            <person name="Wang A."/>
            <person name="Jiang F."/>
            <person name="Liu H."/>
            <person name="Zhao H."/>
            <person name="Xu D."/>
            <person name="Zhang Y."/>
        </authorList>
    </citation>
    <scope>NUCLEOTIDE SEQUENCE [LARGE SCALE GENOMIC DNA]</scope>
    <source>
        <strain evidence="2">cv. Niubang</strain>
    </source>
</reference>
<name>A0ACB9CP40_ARCLA</name>
<proteinExistence type="predicted"/>
<sequence length="106" mass="11460">MTMVIVARHYRGPGGGLGTPPTTMTYESDKGNVALSQSPNMYRGLPYARDYALATMPMAKSSGNVAVESFVPKYAWDCCSLIRVSYGYETMYRDGHCSSGASAKEA</sequence>
<reference evidence="2" key="1">
    <citation type="journal article" date="2022" name="Mol. Ecol. Resour.">
        <title>The genomes of chicory, endive, great burdock and yacon provide insights into Asteraceae palaeo-polyploidization history and plant inulin production.</title>
        <authorList>
            <person name="Fan W."/>
            <person name="Wang S."/>
            <person name="Wang H."/>
            <person name="Wang A."/>
            <person name="Jiang F."/>
            <person name="Liu H."/>
            <person name="Zhao H."/>
            <person name="Xu D."/>
            <person name="Zhang Y."/>
        </authorList>
    </citation>
    <scope>NUCLEOTIDE SEQUENCE [LARGE SCALE GENOMIC DNA]</scope>
    <source>
        <strain evidence="2">cv. Niubang</strain>
    </source>
</reference>
<dbReference type="EMBL" id="CM042050">
    <property type="protein sequence ID" value="KAI3735948.1"/>
    <property type="molecule type" value="Genomic_DNA"/>
</dbReference>
<organism evidence="1 2">
    <name type="scientific">Arctium lappa</name>
    <name type="common">Greater burdock</name>
    <name type="synonym">Lappa major</name>
    <dbReference type="NCBI Taxonomy" id="4217"/>
    <lineage>
        <taxon>Eukaryota</taxon>
        <taxon>Viridiplantae</taxon>
        <taxon>Streptophyta</taxon>
        <taxon>Embryophyta</taxon>
        <taxon>Tracheophyta</taxon>
        <taxon>Spermatophyta</taxon>
        <taxon>Magnoliopsida</taxon>
        <taxon>eudicotyledons</taxon>
        <taxon>Gunneridae</taxon>
        <taxon>Pentapetalae</taxon>
        <taxon>asterids</taxon>
        <taxon>campanulids</taxon>
        <taxon>Asterales</taxon>
        <taxon>Asteraceae</taxon>
        <taxon>Carduoideae</taxon>
        <taxon>Cardueae</taxon>
        <taxon>Arctiinae</taxon>
        <taxon>Arctium</taxon>
    </lineage>
</organism>
<protein>
    <submittedName>
        <fullName evidence="1">Uncharacterized protein</fullName>
    </submittedName>
</protein>
<evidence type="ECO:0000313" key="2">
    <source>
        <dbReference type="Proteomes" id="UP001055879"/>
    </source>
</evidence>
<comment type="caution">
    <text evidence="1">The sequence shown here is derived from an EMBL/GenBank/DDBJ whole genome shotgun (WGS) entry which is preliminary data.</text>
</comment>
<keyword evidence="2" id="KW-1185">Reference proteome</keyword>
<evidence type="ECO:0000313" key="1">
    <source>
        <dbReference type="EMBL" id="KAI3735948.1"/>
    </source>
</evidence>